<dbReference type="AlphaFoldDB" id="A0A8H5AW55"/>
<sequence>MLMSERAPTRLPSYGSSQRWAGANLHTTVLVQGPSHSEIIYPIPTRNVEFTFSPVGPNSMLLLPQADEGDAHPRYYITVMPSCFMPLSHITTIYRGANENAPRVGEFEMGITSVASERQIGTRPPEPLAAVLKKVGIFNGNRWRWSRNVGPNLAYSYLFWECNAAPFTCFTEDEQKKPGKAVAWFTPQRAANRTGASARLSHLEVTPQGQMLFDDIIMSILTIERKLLQPPEPKFLFNFH</sequence>
<name>A0A8H5AW55_9AGAR</name>
<proteinExistence type="predicted"/>
<evidence type="ECO:0000259" key="1">
    <source>
        <dbReference type="Pfam" id="PF20236"/>
    </source>
</evidence>
<dbReference type="EMBL" id="JAACJJ010000056">
    <property type="protein sequence ID" value="KAF5312064.1"/>
    <property type="molecule type" value="Genomic_DNA"/>
</dbReference>
<evidence type="ECO:0000313" key="2">
    <source>
        <dbReference type="EMBL" id="KAF5312064.1"/>
    </source>
</evidence>
<dbReference type="OrthoDB" id="3174721at2759"/>
<protein>
    <recommendedName>
        <fullName evidence="1">DUF6593 domain-containing protein</fullName>
    </recommendedName>
</protein>
<dbReference type="Pfam" id="PF20236">
    <property type="entry name" value="DUF6593"/>
    <property type="match status" value="1"/>
</dbReference>
<dbReference type="Proteomes" id="UP000567179">
    <property type="component" value="Unassembled WGS sequence"/>
</dbReference>
<gene>
    <name evidence="2" type="ORF">D9619_002306</name>
</gene>
<comment type="caution">
    <text evidence="2">The sequence shown here is derived from an EMBL/GenBank/DDBJ whole genome shotgun (WGS) entry which is preliminary data.</text>
</comment>
<dbReference type="InterPro" id="IPR046528">
    <property type="entry name" value="DUF6593"/>
</dbReference>
<feature type="domain" description="DUF6593" evidence="1">
    <location>
        <begin position="75"/>
        <end position="226"/>
    </location>
</feature>
<accession>A0A8H5AW55</accession>
<reference evidence="2 3" key="1">
    <citation type="journal article" date="2020" name="ISME J.">
        <title>Uncovering the hidden diversity of litter-decomposition mechanisms in mushroom-forming fungi.</title>
        <authorList>
            <person name="Floudas D."/>
            <person name="Bentzer J."/>
            <person name="Ahren D."/>
            <person name="Johansson T."/>
            <person name="Persson P."/>
            <person name="Tunlid A."/>
        </authorList>
    </citation>
    <scope>NUCLEOTIDE SEQUENCE [LARGE SCALE GENOMIC DNA]</scope>
    <source>
        <strain evidence="2 3">CBS 101986</strain>
    </source>
</reference>
<organism evidence="2 3">
    <name type="scientific">Psilocybe cf. subviscida</name>
    <dbReference type="NCBI Taxonomy" id="2480587"/>
    <lineage>
        <taxon>Eukaryota</taxon>
        <taxon>Fungi</taxon>
        <taxon>Dikarya</taxon>
        <taxon>Basidiomycota</taxon>
        <taxon>Agaricomycotina</taxon>
        <taxon>Agaricomycetes</taxon>
        <taxon>Agaricomycetidae</taxon>
        <taxon>Agaricales</taxon>
        <taxon>Agaricineae</taxon>
        <taxon>Strophariaceae</taxon>
        <taxon>Psilocybe</taxon>
    </lineage>
</organism>
<evidence type="ECO:0000313" key="3">
    <source>
        <dbReference type="Proteomes" id="UP000567179"/>
    </source>
</evidence>
<keyword evidence="3" id="KW-1185">Reference proteome</keyword>